<gene>
    <name evidence="3" type="ORF">FCC1311_094321</name>
</gene>
<evidence type="ECO:0000313" key="3">
    <source>
        <dbReference type="EMBL" id="GBG25823.1"/>
    </source>
</evidence>
<dbReference type="InterPro" id="IPR022742">
    <property type="entry name" value="Hydrolase_4"/>
</dbReference>
<dbReference type="Proteomes" id="UP000241890">
    <property type="component" value="Unassembled WGS sequence"/>
</dbReference>
<proteinExistence type="predicted"/>
<protein>
    <submittedName>
        <fullName evidence="3">Monoglyceride lipase</fullName>
    </submittedName>
</protein>
<keyword evidence="4" id="KW-1185">Reference proteome</keyword>
<evidence type="ECO:0000256" key="1">
    <source>
        <dbReference type="SAM" id="MobiDB-lite"/>
    </source>
</evidence>
<dbReference type="InterPro" id="IPR051044">
    <property type="entry name" value="MAG_DAG_Lipase"/>
</dbReference>
<feature type="region of interest" description="Disordered" evidence="1">
    <location>
        <begin position="1"/>
        <end position="23"/>
    </location>
</feature>
<dbReference type="Gene3D" id="3.40.50.1820">
    <property type="entry name" value="alpha/beta hydrolase"/>
    <property type="match status" value="1"/>
</dbReference>
<dbReference type="AlphaFoldDB" id="A0A2R5GB93"/>
<comment type="caution">
    <text evidence="3">The sequence shown here is derived from an EMBL/GenBank/DDBJ whole genome shotgun (WGS) entry which is preliminary data.</text>
</comment>
<dbReference type="InParanoid" id="A0A2R5GB93"/>
<feature type="domain" description="Serine aminopeptidase S33" evidence="2">
    <location>
        <begin position="57"/>
        <end position="289"/>
    </location>
</feature>
<accession>A0A2R5GB93</accession>
<sequence>MDEEHEFTPGMLPDSVQRRSERTDNSNWFPSNYFINKDKLAIFYRSWLPTPVAQPAIKGIVVLSHGLGEHSGRYEKLGLMFAAKGYAVYALDHQGHGCSEGTRTHVKHFIDFIHDVHQLAELAKSKHPTVKKIFLIGHSMGSLISIHAVNEAPRLFDGVVLSAPPLSLDLPPGFLSLAPVISAYLPKMQAPPLDIATLCHDPAVFDRYVSDPLNGMGPIRFRLLAELAKASCEVPEFQKDFPIPYLLMHGTADGMCSHAGSKSFYEASTIKDKTFISYPECFHELFNEPGHESKSILEALNWIEDRVDK</sequence>
<dbReference type="OrthoDB" id="2498029at2759"/>
<dbReference type="PANTHER" id="PTHR11614">
    <property type="entry name" value="PHOSPHOLIPASE-RELATED"/>
    <property type="match status" value="1"/>
</dbReference>
<dbReference type="FunFam" id="3.40.50.1820:FF:000117">
    <property type="entry name" value="Monoglyceride lipase, putative"/>
    <property type="match status" value="1"/>
</dbReference>
<organism evidence="3 4">
    <name type="scientific">Hondaea fermentalgiana</name>
    <dbReference type="NCBI Taxonomy" id="2315210"/>
    <lineage>
        <taxon>Eukaryota</taxon>
        <taxon>Sar</taxon>
        <taxon>Stramenopiles</taxon>
        <taxon>Bigyra</taxon>
        <taxon>Labyrinthulomycetes</taxon>
        <taxon>Thraustochytrida</taxon>
        <taxon>Thraustochytriidae</taxon>
        <taxon>Hondaea</taxon>
    </lineage>
</organism>
<name>A0A2R5GB93_9STRA</name>
<reference evidence="3 4" key="1">
    <citation type="submission" date="2017-12" db="EMBL/GenBank/DDBJ databases">
        <title>Sequencing, de novo assembly and annotation of complete genome of a new Thraustochytrid species, strain FCC1311.</title>
        <authorList>
            <person name="Sedici K."/>
            <person name="Godart F."/>
            <person name="Aiese Cigliano R."/>
            <person name="Sanseverino W."/>
            <person name="Barakat M."/>
            <person name="Ortet P."/>
            <person name="Marechal E."/>
            <person name="Cagnac O."/>
            <person name="Amato A."/>
        </authorList>
    </citation>
    <scope>NUCLEOTIDE SEQUENCE [LARGE SCALE GENOMIC DNA]</scope>
</reference>
<dbReference type="SUPFAM" id="SSF53474">
    <property type="entry name" value="alpha/beta-Hydrolases"/>
    <property type="match status" value="1"/>
</dbReference>
<evidence type="ECO:0000259" key="2">
    <source>
        <dbReference type="Pfam" id="PF12146"/>
    </source>
</evidence>
<dbReference type="Pfam" id="PF12146">
    <property type="entry name" value="Hydrolase_4"/>
    <property type="match status" value="1"/>
</dbReference>
<evidence type="ECO:0000313" key="4">
    <source>
        <dbReference type="Proteomes" id="UP000241890"/>
    </source>
</evidence>
<dbReference type="EMBL" id="BEYU01000016">
    <property type="protein sequence ID" value="GBG25823.1"/>
    <property type="molecule type" value="Genomic_DNA"/>
</dbReference>
<dbReference type="InterPro" id="IPR029058">
    <property type="entry name" value="AB_hydrolase_fold"/>
</dbReference>